<evidence type="ECO:0000259" key="2">
    <source>
        <dbReference type="Pfam" id="PF07859"/>
    </source>
</evidence>
<dbReference type="GO" id="GO:0016787">
    <property type="term" value="F:hydrolase activity"/>
    <property type="evidence" value="ECO:0007669"/>
    <property type="project" value="UniProtKB-KW"/>
</dbReference>
<proteinExistence type="predicted"/>
<dbReference type="InterPro" id="IPR013094">
    <property type="entry name" value="AB_hydrolase_3"/>
</dbReference>
<sequence length="310" mass="33364">MLTPVDIGVRIFAHHLARTGRQPDARPEVDTATLRQRRPHLAAVEITDAAIAGPHGGVPARQYRMPGQDARSALVWLHGGAFVSGDLDMPESNWVALELAAHGIPVLAVDYRKALRGVRHPVPSDDIRAAWLHATAHADELFGVDAARVHLGGASAGGAIVAGVTLRTRDEDGPAPASLLLAYPMLHPYLPPTTAATLALTKKLPARMRFRPSIVRAFAKHYAGRAGVRDPYAFPGVADDLHDWPPTYILVAMIDELRASGDLFAQQLRAAGASIVLFAERSATHGHLNYPEAASAQRSITRLAEWIDAH</sequence>
<name>A0ABP7G7B3_9MICO</name>
<keyword evidence="1 3" id="KW-0378">Hydrolase</keyword>
<keyword evidence="4" id="KW-1185">Reference proteome</keyword>
<dbReference type="InterPro" id="IPR050300">
    <property type="entry name" value="GDXG_lipolytic_enzyme"/>
</dbReference>
<gene>
    <name evidence="3" type="ORF">GCM10022240_08770</name>
</gene>
<evidence type="ECO:0000313" key="3">
    <source>
        <dbReference type="EMBL" id="GAA3758270.1"/>
    </source>
</evidence>
<accession>A0ABP7G7B3</accession>
<feature type="domain" description="Alpha/beta hydrolase fold-3" evidence="2">
    <location>
        <begin position="74"/>
        <end position="287"/>
    </location>
</feature>
<reference evidence="4" key="1">
    <citation type="journal article" date="2019" name="Int. J. Syst. Evol. Microbiol.">
        <title>The Global Catalogue of Microorganisms (GCM) 10K type strain sequencing project: providing services to taxonomists for standard genome sequencing and annotation.</title>
        <authorList>
            <consortium name="The Broad Institute Genomics Platform"/>
            <consortium name="The Broad Institute Genome Sequencing Center for Infectious Disease"/>
            <person name="Wu L."/>
            <person name="Ma J."/>
        </authorList>
    </citation>
    <scope>NUCLEOTIDE SEQUENCE [LARGE SCALE GENOMIC DNA]</scope>
    <source>
        <strain evidence="4">JCM 16950</strain>
    </source>
</reference>
<dbReference type="SUPFAM" id="SSF53474">
    <property type="entry name" value="alpha/beta-Hydrolases"/>
    <property type="match status" value="1"/>
</dbReference>
<organism evidence="3 4">
    <name type="scientific">Microbacterium kribbense</name>
    <dbReference type="NCBI Taxonomy" id="433645"/>
    <lineage>
        <taxon>Bacteria</taxon>
        <taxon>Bacillati</taxon>
        <taxon>Actinomycetota</taxon>
        <taxon>Actinomycetes</taxon>
        <taxon>Micrococcales</taxon>
        <taxon>Microbacteriaceae</taxon>
        <taxon>Microbacterium</taxon>
    </lineage>
</organism>
<dbReference type="EMBL" id="BAABAF010000002">
    <property type="protein sequence ID" value="GAA3758270.1"/>
    <property type="molecule type" value="Genomic_DNA"/>
</dbReference>
<evidence type="ECO:0000256" key="1">
    <source>
        <dbReference type="ARBA" id="ARBA00022801"/>
    </source>
</evidence>
<protein>
    <submittedName>
        <fullName evidence="3">Alpha/beta hydrolase fold domain-containing protein</fullName>
    </submittedName>
</protein>
<dbReference type="Gene3D" id="3.40.50.1820">
    <property type="entry name" value="alpha/beta hydrolase"/>
    <property type="match status" value="1"/>
</dbReference>
<dbReference type="RefSeq" id="WP_344780931.1">
    <property type="nucleotide sequence ID" value="NZ_BAABAF010000002.1"/>
</dbReference>
<dbReference type="Pfam" id="PF07859">
    <property type="entry name" value="Abhydrolase_3"/>
    <property type="match status" value="1"/>
</dbReference>
<evidence type="ECO:0000313" key="4">
    <source>
        <dbReference type="Proteomes" id="UP001500540"/>
    </source>
</evidence>
<comment type="caution">
    <text evidence="3">The sequence shown here is derived from an EMBL/GenBank/DDBJ whole genome shotgun (WGS) entry which is preliminary data.</text>
</comment>
<dbReference type="PANTHER" id="PTHR48081">
    <property type="entry name" value="AB HYDROLASE SUPERFAMILY PROTEIN C4A8.06C"/>
    <property type="match status" value="1"/>
</dbReference>
<dbReference type="PANTHER" id="PTHR48081:SF8">
    <property type="entry name" value="ALPHA_BETA HYDROLASE FOLD-3 DOMAIN-CONTAINING PROTEIN-RELATED"/>
    <property type="match status" value="1"/>
</dbReference>
<dbReference type="InterPro" id="IPR029058">
    <property type="entry name" value="AB_hydrolase_fold"/>
</dbReference>
<dbReference type="Proteomes" id="UP001500540">
    <property type="component" value="Unassembled WGS sequence"/>
</dbReference>